<evidence type="ECO:0000256" key="1">
    <source>
        <dbReference type="ARBA" id="ARBA00001913"/>
    </source>
</evidence>
<dbReference type="PROSITE" id="PS00149">
    <property type="entry name" value="SULFATASE_2"/>
    <property type="match status" value="1"/>
</dbReference>
<evidence type="ECO:0000313" key="10">
    <source>
        <dbReference type="EMBL" id="EDM28865.1"/>
    </source>
</evidence>
<accession>A6DGY2</accession>
<reference evidence="10 11" key="1">
    <citation type="journal article" date="2010" name="J. Bacteriol.">
        <title>Genome sequence of Lentisphaera araneosa HTCC2155T, the type species of the order Lentisphaerales in the phylum Lentisphaerae.</title>
        <authorList>
            <person name="Thrash J.C."/>
            <person name="Cho J.C."/>
            <person name="Vergin K.L."/>
            <person name="Morris R.M."/>
            <person name="Giovannoni S.J."/>
        </authorList>
    </citation>
    <scope>NUCLEOTIDE SEQUENCE [LARGE SCALE GENOMIC DNA]</scope>
    <source>
        <strain evidence="10 11">HTCC2155</strain>
    </source>
</reference>
<protein>
    <submittedName>
        <fullName evidence="10">Arylsulfatase A</fullName>
    </submittedName>
</protein>
<keyword evidence="4 8" id="KW-0732">Signal</keyword>
<evidence type="ECO:0000256" key="6">
    <source>
        <dbReference type="ARBA" id="ARBA00022837"/>
    </source>
</evidence>
<dbReference type="InterPro" id="IPR024607">
    <property type="entry name" value="Sulfatase_CS"/>
</dbReference>
<dbReference type="eggNOG" id="COG3119">
    <property type="taxonomic scope" value="Bacteria"/>
</dbReference>
<dbReference type="RefSeq" id="WP_007277167.1">
    <property type="nucleotide sequence ID" value="NZ_ABCK01000003.1"/>
</dbReference>
<organism evidence="10 11">
    <name type="scientific">Lentisphaera araneosa HTCC2155</name>
    <dbReference type="NCBI Taxonomy" id="313628"/>
    <lineage>
        <taxon>Bacteria</taxon>
        <taxon>Pseudomonadati</taxon>
        <taxon>Lentisphaerota</taxon>
        <taxon>Lentisphaeria</taxon>
        <taxon>Lentisphaerales</taxon>
        <taxon>Lentisphaeraceae</taxon>
        <taxon>Lentisphaera</taxon>
    </lineage>
</organism>
<keyword evidence="11" id="KW-1185">Reference proteome</keyword>
<dbReference type="GO" id="GO:0046872">
    <property type="term" value="F:metal ion binding"/>
    <property type="evidence" value="ECO:0007669"/>
    <property type="project" value="UniProtKB-KW"/>
</dbReference>
<dbReference type="Gene3D" id="3.40.720.10">
    <property type="entry name" value="Alkaline Phosphatase, subunit A"/>
    <property type="match status" value="1"/>
</dbReference>
<evidence type="ECO:0000256" key="3">
    <source>
        <dbReference type="ARBA" id="ARBA00022723"/>
    </source>
</evidence>
<evidence type="ECO:0000256" key="4">
    <source>
        <dbReference type="ARBA" id="ARBA00022729"/>
    </source>
</evidence>
<comment type="cofactor">
    <cofactor evidence="1">
        <name>Ca(2+)</name>
        <dbReference type="ChEBI" id="CHEBI:29108"/>
    </cofactor>
</comment>
<keyword evidence="5" id="KW-0378">Hydrolase</keyword>
<dbReference type="InterPro" id="IPR000917">
    <property type="entry name" value="Sulfatase_N"/>
</dbReference>
<dbReference type="InterPro" id="IPR050738">
    <property type="entry name" value="Sulfatase"/>
</dbReference>
<evidence type="ECO:0000256" key="8">
    <source>
        <dbReference type="SAM" id="SignalP"/>
    </source>
</evidence>
<proteinExistence type="inferred from homology"/>
<keyword evidence="7" id="KW-0325">Glycoprotein</keyword>
<comment type="caution">
    <text evidence="10">The sequence shown here is derived from an EMBL/GenBank/DDBJ whole genome shotgun (WGS) entry which is preliminary data.</text>
</comment>
<dbReference type="EMBL" id="ABCK01000003">
    <property type="protein sequence ID" value="EDM28865.1"/>
    <property type="molecule type" value="Genomic_DNA"/>
</dbReference>
<dbReference type="AlphaFoldDB" id="A6DGY2"/>
<keyword evidence="6" id="KW-0106">Calcium</keyword>
<dbReference type="FunFam" id="3.40.720.10:FF:000023">
    <property type="entry name" value="Arylsulfatase A"/>
    <property type="match status" value="1"/>
</dbReference>
<feature type="domain" description="Sulfatase N-terminal" evidence="9">
    <location>
        <begin position="21"/>
        <end position="350"/>
    </location>
</feature>
<feature type="signal peptide" evidence="8">
    <location>
        <begin position="1"/>
        <end position="18"/>
    </location>
</feature>
<evidence type="ECO:0000256" key="7">
    <source>
        <dbReference type="ARBA" id="ARBA00023180"/>
    </source>
</evidence>
<evidence type="ECO:0000313" key="11">
    <source>
        <dbReference type="Proteomes" id="UP000004947"/>
    </source>
</evidence>
<sequence length="454" mass="51430">MRIKFAVLFILFALVAKAEKPNVIIIFADDMGYGDMSCNGNPSIKTPHLDRMAYEGQKWTNFYVAAPVCTPSRAGLLTGRLPIRNGMCSNKRRVLFPDSQGGLPQSEYTLAEMFKSAGYETGMVGKWHLGHKAEFLPIKHGFDSWYGIPYSNDMDANRELINKVKKDKSLPWHKGKHWEEPKSEYWEVPLMQGETVLERAPNQELLTKTYTEKSQQFIRVNKDKPFFLYLAHSMPHVPLFRSNKFKDMSTMGLYGDVIEELDWSVGQVLKTVKEMGLEQQTIVVFTSDNGPWLSFKTQGGIAGPLRDGKGSTWEGGMREPTVIWGPGYVKPGIIHDLGSTLDMMATFAKMSGGKMPEVKHDSYDLSSVLQYKKASPRKEMFYYHGEKLQAVRSGRHKAIFNQAGKATELYDLNLDPGENYNLLDKKLEVITEISSLREAHLKGVEKAKNQLILR</sequence>
<dbReference type="CDD" id="cd16026">
    <property type="entry name" value="GALNS_like"/>
    <property type="match status" value="1"/>
</dbReference>
<dbReference type="GO" id="GO:0004065">
    <property type="term" value="F:arylsulfatase activity"/>
    <property type="evidence" value="ECO:0007669"/>
    <property type="project" value="TreeGrafter"/>
</dbReference>
<keyword evidence="3" id="KW-0479">Metal-binding</keyword>
<dbReference type="Proteomes" id="UP000004947">
    <property type="component" value="Unassembled WGS sequence"/>
</dbReference>
<dbReference type="PANTHER" id="PTHR42693">
    <property type="entry name" value="ARYLSULFATASE FAMILY MEMBER"/>
    <property type="match status" value="1"/>
</dbReference>
<dbReference type="InterPro" id="IPR017850">
    <property type="entry name" value="Alkaline_phosphatase_core_sf"/>
</dbReference>
<dbReference type="SUPFAM" id="SSF53649">
    <property type="entry name" value="Alkaline phosphatase-like"/>
    <property type="match status" value="1"/>
</dbReference>
<dbReference type="Gene3D" id="3.30.1120.10">
    <property type="match status" value="1"/>
</dbReference>
<dbReference type="PANTHER" id="PTHR42693:SF53">
    <property type="entry name" value="ENDO-4-O-SULFATASE"/>
    <property type="match status" value="1"/>
</dbReference>
<dbReference type="Pfam" id="PF00884">
    <property type="entry name" value="Sulfatase"/>
    <property type="match status" value="1"/>
</dbReference>
<dbReference type="STRING" id="313628.LNTAR_13652"/>
<name>A6DGY2_9BACT</name>
<evidence type="ECO:0000259" key="9">
    <source>
        <dbReference type="Pfam" id="PF00884"/>
    </source>
</evidence>
<feature type="chain" id="PRO_5002691101" evidence="8">
    <location>
        <begin position="19"/>
        <end position="454"/>
    </location>
</feature>
<comment type="similarity">
    <text evidence="2">Belongs to the sulfatase family.</text>
</comment>
<gene>
    <name evidence="10" type="ORF">LNTAR_13652</name>
</gene>
<evidence type="ECO:0000256" key="5">
    <source>
        <dbReference type="ARBA" id="ARBA00022801"/>
    </source>
</evidence>
<evidence type="ECO:0000256" key="2">
    <source>
        <dbReference type="ARBA" id="ARBA00008779"/>
    </source>
</evidence>
<dbReference type="PROSITE" id="PS00523">
    <property type="entry name" value="SULFATASE_1"/>
    <property type="match status" value="1"/>
</dbReference>